<sequence length="65" mass="7280">MQFVVLILYVIAAAICGMLGRNTAFGFVGHFIVALLITPIGDFLVQIVARPSREVRRKIKEYDVE</sequence>
<keyword evidence="1" id="KW-1133">Transmembrane helix</keyword>
<keyword evidence="3" id="KW-1185">Reference proteome</keyword>
<evidence type="ECO:0000256" key="1">
    <source>
        <dbReference type="SAM" id="Phobius"/>
    </source>
</evidence>
<dbReference type="OrthoDB" id="9134123at2"/>
<name>A0A1Y2KXN9_9PROT</name>
<dbReference type="EMBL" id="JFKA01000009">
    <property type="protein sequence ID" value="OSQ36741.1"/>
    <property type="molecule type" value="Genomic_DNA"/>
</dbReference>
<reference evidence="2 3" key="1">
    <citation type="submission" date="2014-03" db="EMBL/GenBank/DDBJ databases">
        <title>The draft genome sequence of Thalassospira mesophila JCM 18969.</title>
        <authorList>
            <person name="Lai Q."/>
            <person name="Shao Z."/>
        </authorList>
    </citation>
    <scope>NUCLEOTIDE SEQUENCE [LARGE SCALE GENOMIC DNA]</scope>
    <source>
        <strain evidence="2 3">JCM 18969</strain>
    </source>
</reference>
<organism evidence="2 3">
    <name type="scientific">Thalassospira mesophila</name>
    <dbReference type="NCBI Taxonomy" id="1293891"/>
    <lineage>
        <taxon>Bacteria</taxon>
        <taxon>Pseudomonadati</taxon>
        <taxon>Pseudomonadota</taxon>
        <taxon>Alphaproteobacteria</taxon>
        <taxon>Rhodospirillales</taxon>
        <taxon>Thalassospiraceae</taxon>
        <taxon>Thalassospira</taxon>
    </lineage>
</organism>
<evidence type="ECO:0000313" key="3">
    <source>
        <dbReference type="Proteomes" id="UP000193391"/>
    </source>
</evidence>
<protein>
    <submittedName>
        <fullName evidence="2">Uncharacterized protein</fullName>
    </submittedName>
</protein>
<comment type="caution">
    <text evidence="2">The sequence shown here is derived from an EMBL/GenBank/DDBJ whole genome shotgun (WGS) entry which is preliminary data.</text>
</comment>
<keyword evidence="1" id="KW-0472">Membrane</keyword>
<accession>A0A1Y2KXN9</accession>
<dbReference type="Proteomes" id="UP000193391">
    <property type="component" value="Unassembled WGS sequence"/>
</dbReference>
<gene>
    <name evidence="2" type="ORF">TMES_16825</name>
</gene>
<feature type="transmembrane region" description="Helical" evidence="1">
    <location>
        <begin position="24"/>
        <end position="49"/>
    </location>
</feature>
<keyword evidence="1" id="KW-0812">Transmembrane</keyword>
<proteinExistence type="predicted"/>
<dbReference type="AlphaFoldDB" id="A0A1Y2KXN9"/>
<evidence type="ECO:0000313" key="2">
    <source>
        <dbReference type="EMBL" id="OSQ36741.1"/>
    </source>
</evidence>